<name>A0A399EZG4_9DEIN</name>
<feature type="transmembrane region" description="Helical" evidence="6">
    <location>
        <begin position="245"/>
        <end position="269"/>
    </location>
</feature>
<evidence type="ECO:0000313" key="8">
    <source>
        <dbReference type="Proteomes" id="UP000265800"/>
    </source>
</evidence>
<comment type="caution">
    <text evidence="7">The sequence shown here is derived from an EMBL/GenBank/DDBJ whole genome shotgun (WGS) entry which is preliminary data.</text>
</comment>
<evidence type="ECO:0000256" key="6">
    <source>
        <dbReference type="SAM" id="Phobius"/>
    </source>
</evidence>
<feature type="transmembrane region" description="Helical" evidence="6">
    <location>
        <begin position="146"/>
        <end position="172"/>
    </location>
</feature>
<dbReference type="PIRSF" id="PIRSF035875">
    <property type="entry name" value="RNase_BN"/>
    <property type="match status" value="1"/>
</dbReference>
<gene>
    <name evidence="7" type="primary">yhjD</name>
    <name evidence="7" type="ORF">Mlute_00872</name>
</gene>
<dbReference type="EMBL" id="QWKZ01000019">
    <property type="protein sequence ID" value="RIH87711.1"/>
    <property type="molecule type" value="Genomic_DNA"/>
</dbReference>
<evidence type="ECO:0000256" key="1">
    <source>
        <dbReference type="ARBA" id="ARBA00004651"/>
    </source>
</evidence>
<dbReference type="PANTHER" id="PTHR30213:SF0">
    <property type="entry name" value="UPF0761 MEMBRANE PROTEIN YIHY"/>
    <property type="match status" value="1"/>
</dbReference>
<dbReference type="RefSeq" id="WP_119359540.1">
    <property type="nucleotide sequence ID" value="NZ_QWKZ01000019.1"/>
</dbReference>
<feature type="transmembrane region" description="Helical" evidence="6">
    <location>
        <begin position="25"/>
        <end position="47"/>
    </location>
</feature>
<keyword evidence="3 6" id="KW-0812">Transmembrane</keyword>
<keyword evidence="5 6" id="KW-0472">Membrane</keyword>
<reference evidence="7 8" key="1">
    <citation type="submission" date="2018-08" db="EMBL/GenBank/DDBJ databases">
        <title>Meiothermus luteus KCTC 52599 genome sequencing project.</title>
        <authorList>
            <person name="Da Costa M.S."/>
            <person name="Albuquerque L."/>
            <person name="Raposo P."/>
            <person name="Froufe H.J.C."/>
            <person name="Barroso C.S."/>
            <person name="Egas C."/>
        </authorList>
    </citation>
    <scope>NUCLEOTIDE SEQUENCE [LARGE SCALE GENOMIC DNA]</scope>
    <source>
        <strain evidence="7 8">KCTC 52599</strain>
    </source>
</reference>
<sequence>MRAFLGQLYWLYSRAHIPFFAAALAYYALFSLMPLLFLMVGLFGLLLPSNPGLREAVLLRLVDLVVALFPTQPDLAQTLIGFLARGAFPLTFASLLALLWVSGNFFSALAYALGLIFGEPSPRTTPPFPQKQVGWLALLQGRLAGLLAPLLLGLALILLALLGLALGFLARYLPLELAGSGERAFPLLGAWGLFFLTYWLLPRPMPRLMAAFSAALAAALAWEGMRLGLPLLLPRTQYEMLYGPVAGFLLGMVGFYLSMWILLAGAVLARALSERYRDLL</sequence>
<dbReference type="OrthoDB" id="32292at2"/>
<dbReference type="PANTHER" id="PTHR30213">
    <property type="entry name" value="INNER MEMBRANE PROTEIN YHJD"/>
    <property type="match status" value="1"/>
</dbReference>
<evidence type="ECO:0000256" key="2">
    <source>
        <dbReference type="ARBA" id="ARBA00022475"/>
    </source>
</evidence>
<organism evidence="7 8">
    <name type="scientific">Meiothermus luteus</name>
    <dbReference type="NCBI Taxonomy" id="2026184"/>
    <lineage>
        <taxon>Bacteria</taxon>
        <taxon>Thermotogati</taxon>
        <taxon>Deinococcota</taxon>
        <taxon>Deinococci</taxon>
        <taxon>Thermales</taxon>
        <taxon>Thermaceae</taxon>
        <taxon>Meiothermus</taxon>
    </lineage>
</organism>
<evidence type="ECO:0000256" key="5">
    <source>
        <dbReference type="ARBA" id="ARBA00023136"/>
    </source>
</evidence>
<proteinExistence type="predicted"/>
<evidence type="ECO:0000313" key="7">
    <source>
        <dbReference type="EMBL" id="RIH87711.1"/>
    </source>
</evidence>
<keyword evidence="8" id="KW-1185">Reference proteome</keyword>
<dbReference type="AlphaFoldDB" id="A0A399EZG4"/>
<accession>A0A399EZG4</accession>
<feature type="transmembrane region" description="Helical" evidence="6">
    <location>
        <begin position="184"/>
        <end position="201"/>
    </location>
</feature>
<protein>
    <submittedName>
        <fullName evidence="7">Inner membrane protein YhjD</fullName>
    </submittedName>
</protein>
<keyword evidence="2" id="KW-1003">Cell membrane</keyword>
<feature type="transmembrane region" description="Helical" evidence="6">
    <location>
        <begin position="92"/>
        <end position="117"/>
    </location>
</feature>
<evidence type="ECO:0000256" key="4">
    <source>
        <dbReference type="ARBA" id="ARBA00022989"/>
    </source>
</evidence>
<evidence type="ECO:0000256" key="3">
    <source>
        <dbReference type="ARBA" id="ARBA00022692"/>
    </source>
</evidence>
<dbReference type="GO" id="GO:0005886">
    <property type="term" value="C:plasma membrane"/>
    <property type="evidence" value="ECO:0007669"/>
    <property type="project" value="UniProtKB-SubCell"/>
</dbReference>
<feature type="transmembrane region" description="Helical" evidence="6">
    <location>
        <begin position="208"/>
        <end position="225"/>
    </location>
</feature>
<dbReference type="Proteomes" id="UP000265800">
    <property type="component" value="Unassembled WGS sequence"/>
</dbReference>
<dbReference type="InterPro" id="IPR017039">
    <property type="entry name" value="Virul_fac_BrkB"/>
</dbReference>
<comment type="subcellular location">
    <subcellularLocation>
        <location evidence="1">Cell membrane</location>
        <topology evidence="1">Multi-pass membrane protein</topology>
    </subcellularLocation>
</comment>
<dbReference type="Pfam" id="PF03631">
    <property type="entry name" value="Virul_fac_BrkB"/>
    <property type="match status" value="1"/>
</dbReference>
<keyword evidence="4 6" id="KW-1133">Transmembrane helix</keyword>